<protein>
    <submittedName>
        <fullName evidence="2">Uncharacterized protein</fullName>
    </submittedName>
</protein>
<evidence type="ECO:0000313" key="3">
    <source>
        <dbReference type="Proteomes" id="UP000681720"/>
    </source>
</evidence>
<keyword evidence="1" id="KW-0472">Membrane</keyword>
<feature type="transmembrane region" description="Helical" evidence="1">
    <location>
        <begin position="77"/>
        <end position="104"/>
    </location>
</feature>
<evidence type="ECO:0000313" key="2">
    <source>
        <dbReference type="EMBL" id="CAF5198640.1"/>
    </source>
</evidence>
<comment type="caution">
    <text evidence="2">The sequence shown here is derived from an EMBL/GenBank/DDBJ whole genome shotgun (WGS) entry which is preliminary data.</text>
</comment>
<organism evidence="2 3">
    <name type="scientific">Rotaria magnacalcarata</name>
    <dbReference type="NCBI Taxonomy" id="392030"/>
    <lineage>
        <taxon>Eukaryota</taxon>
        <taxon>Metazoa</taxon>
        <taxon>Spiralia</taxon>
        <taxon>Gnathifera</taxon>
        <taxon>Rotifera</taxon>
        <taxon>Eurotatoria</taxon>
        <taxon>Bdelloidea</taxon>
        <taxon>Philodinida</taxon>
        <taxon>Philodinidae</taxon>
        <taxon>Rotaria</taxon>
    </lineage>
</organism>
<dbReference type="AlphaFoldDB" id="A0A8S3IHJ7"/>
<feature type="non-terminal residue" evidence="2">
    <location>
        <position position="1"/>
    </location>
</feature>
<dbReference type="EMBL" id="CAJOBJ010343936">
    <property type="protein sequence ID" value="CAF5198640.1"/>
    <property type="molecule type" value="Genomic_DNA"/>
</dbReference>
<proteinExistence type="predicted"/>
<name>A0A8S3IHJ7_9BILA</name>
<accession>A0A8S3IHJ7</accession>
<reference evidence="2" key="1">
    <citation type="submission" date="2021-02" db="EMBL/GenBank/DDBJ databases">
        <authorList>
            <person name="Nowell W R."/>
        </authorList>
    </citation>
    <scope>NUCLEOTIDE SEQUENCE</scope>
</reference>
<gene>
    <name evidence="2" type="ORF">GIL414_LOCUS75827</name>
</gene>
<evidence type="ECO:0000256" key="1">
    <source>
        <dbReference type="SAM" id="Phobius"/>
    </source>
</evidence>
<sequence>IVLYNQNNLQLPYRLEVYARDQGSPVPLNSKESIVIYVCDALKRNECPSDESSEHQQWLLGFNGKNQIKTDRITANFYLGSIFIMISILLFIVIIIVCIVWNLIIRGQIKGKHDHLHGNGSKLSTGSYNCRTEARKNLIISDSLGDSSPTMTSIDGNHRLKSVAV</sequence>
<keyword evidence="1" id="KW-1133">Transmembrane helix</keyword>
<keyword evidence="1" id="KW-0812">Transmembrane</keyword>
<dbReference type="Proteomes" id="UP000681720">
    <property type="component" value="Unassembled WGS sequence"/>
</dbReference>